<proteinExistence type="inferred from homology"/>
<sequence length="569" mass="59558">MTVPVASGAELICEALHRAGVECVFGLPGTQNVDLFEALRNSPLRTVVAVHELSAAMMANGYYRASGRPGVLVTIPGPGFTWALSGLAEASLDSTALLHIVGQPARSPGERFQLQALDQAAMACPIVKAVHQVDRAEDVAAVLGAAHAQSLSGEPGPVLIQTARAMLAQRAGAAVAATQPGNTACAADLSVVDEVVRALVTAKRCVIFAGQGANDASDLIVRLVEGASAAVVTTTSGRGVVPEDHPLSLGFELGGNGTQTLNALIEASDLVLAIGCKFSHNGSRGFQLRIPAEKLIHVDASADVLGANYPARHTLCMDARAFAAAVLDKLVGRGRPAGFSADEIARFRERGREEGAGDLVEPKIHGVRSGKPEEFFAALRRAMPRSSCLVTDSGLHQVLVRRYFRVLHPRGLMTPTNLQSMGFGIGAAIGACLADPSRPVVALIGDGGLALSGLELLTAVRERVGLTVIVFVDGAYGMIRVQQLAAFGHTHGTEFSGPDIAALAAAVGAAHVRLEGDPETVLRTAIESGRVTLVEVGVGDTLPMQWMRAKGVARHWLFWLARFGARSRR</sequence>
<dbReference type="Pfam" id="PF00205">
    <property type="entry name" value="TPP_enzyme_M"/>
    <property type="match status" value="1"/>
</dbReference>
<evidence type="ECO:0000313" key="8">
    <source>
        <dbReference type="Proteomes" id="UP001501523"/>
    </source>
</evidence>
<gene>
    <name evidence="7" type="ORF">GCM10009105_25420</name>
</gene>
<dbReference type="PANTHER" id="PTHR18968">
    <property type="entry name" value="THIAMINE PYROPHOSPHATE ENZYMES"/>
    <property type="match status" value="1"/>
</dbReference>
<evidence type="ECO:0000256" key="1">
    <source>
        <dbReference type="ARBA" id="ARBA00007812"/>
    </source>
</evidence>
<dbReference type="InterPro" id="IPR029035">
    <property type="entry name" value="DHS-like_NAD/FAD-binding_dom"/>
</dbReference>
<keyword evidence="8" id="KW-1185">Reference proteome</keyword>
<feature type="domain" description="Thiamine pyrophosphate enzyme N-terminal TPP-binding" evidence="6">
    <location>
        <begin position="8"/>
        <end position="122"/>
    </location>
</feature>
<comment type="caution">
    <text evidence="7">The sequence shown here is derived from an EMBL/GenBank/DDBJ whole genome shotgun (WGS) entry which is preliminary data.</text>
</comment>
<dbReference type="InterPro" id="IPR000399">
    <property type="entry name" value="TPP-bd_CS"/>
</dbReference>
<dbReference type="SUPFAM" id="SSF52467">
    <property type="entry name" value="DHS-like NAD/FAD-binding domain"/>
    <property type="match status" value="1"/>
</dbReference>
<organism evidence="7 8">
    <name type="scientific">Dokdonella soli</name>
    <dbReference type="NCBI Taxonomy" id="529810"/>
    <lineage>
        <taxon>Bacteria</taxon>
        <taxon>Pseudomonadati</taxon>
        <taxon>Pseudomonadota</taxon>
        <taxon>Gammaproteobacteria</taxon>
        <taxon>Lysobacterales</taxon>
        <taxon>Rhodanobacteraceae</taxon>
        <taxon>Dokdonella</taxon>
    </lineage>
</organism>
<dbReference type="InterPro" id="IPR012000">
    <property type="entry name" value="Thiamin_PyroP_enz_cen_dom"/>
</dbReference>
<dbReference type="InterPro" id="IPR029061">
    <property type="entry name" value="THDP-binding"/>
</dbReference>
<dbReference type="InterPro" id="IPR011766">
    <property type="entry name" value="TPP_enzyme_TPP-bd"/>
</dbReference>
<dbReference type="CDD" id="cd00568">
    <property type="entry name" value="TPP_enzymes"/>
    <property type="match status" value="1"/>
</dbReference>
<dbReference type="PROSITE" id="PS00187">
    <property type="entry name" value="TPP_ENZYMES"/>
    <property type="match status" value="1"/>
</dbReference>
<dbReference type="EMBL" id="BAAAEU010000015">
    <property type="protein sequence ID" value="GAA0717961.1"/>
    <property type="molecule type" value="Genomic_DNA"/>
</dbReference>
<protein>
    <submittedName>
        <fullName evidence="7">Thiamine pyrophosphate-binding protein</fullName>
    </submittedName>
</protein>
<dbReference type="InterPro" id="IPR012001">
    <property type="entry name" value="Thiamin_PyroP_enz_TPP-bd_dom"/>
</dbReference>
<dbReference type="SUPFAM" id="SSF52518">
    <property type="entry name" value="Thiamin diphosphate-binding fold (THDP-binding)"/>
    <property type="match status" value="2"/>
</dbReference>
<dbReference type="Gene3D" id="3.40.50.970">
    <property type="match status" value="2"/>
</dbReference>
<feature type="domain" description="Thiamine pyrophosphate enzyme TPP-binding" evidence="5">
    <location>
        <begin position="392"/>
        <end position="536"/>
    </location>
</feature>
<accession>A0ABN1INS8</accession>
<comment type="similarity">
    <text evidence="1 3">Belongs to the TPP enzyme family.</text>
</comment>
<feature type="domain" description="Thiamine pyrophosphate enzyme central" evidence="4">
    <location>
        <begin position="192"/>
        <end position="325"/>
    </location>
</feature>
<dbReference type="Proteomes" id="UP001501523">
    <property type="component" value="Unassembled WGS sequence"/>
</dbReference>
<dbReference type="RefSeq" id="WP_343791682.1">
    <property type="nucleotide sequence ID" value="NZ_BAAAEU010000015.1"/>
</dbReference>
<reference evidence="7 8" key="1">
    <citation type="journal article" date="2019" name="Int. J. Syst. Evol. Microbiol.">
        <title>The Global Catalogue of Microorganisms (GCM) 10K type strain sequencing project: providing services to taxonomists for standard genome sequencing and annotation.</title>
        <authorList>
            <consortium name="The Broad Institute Genomics Platform"/>
            <consortium name="The Broad Institute Genome Sequencing Center for Infectious Disease"/>
            <person name="Wu L."/>
            <person name="Ma J."/>
        </authorList>
    </citation>
    <scope>NUCLEOTIDE SEQUENCE [LARGE SCALE GENOMIC DNA]</scope>
    <source>
        <strain evidence="7 8">JCM 15421</strain>
    </source>
</reference>
<evidence type="ECO:0000259" key="6">
    <source>
        <dbReference type="Pfam" id="PF02776"/>
    </source>
</evidence>
<dbReference type="Pfam" id="PF02776">
    <property type="entry name" value="TPP_enzyme_N"/>
    <property type="match status" value="1"/>
</dbReference>
<dbReference type="CDD" id="cd07035">
    <property type="entry name" value="TPP_PYR_POX_like"/>
    <property type="match status" value="1"/>
</dbReference>
<evidence type="ECO:0000256" key="3">
    <source>
        <dbReference type="RuleBase" id="RU362132"/>
    </source>
</evidence>
<evidence type="ECO:0000256" key="2">
    <source>
        <dbReference type="ARBA" id="ARBA00023052"/>
    </source>
</evidence>
<dbReference type="PANTHER" id="PTHR18968:SF167">
    <property type="entry name" value="ACETOLACTATE SYNTHASE LARGE SUBUNIT ILVB2-RELATED"/>
    <property type="match status" value="1"/>
</dbReference>
<evidence type="ECO:0000313" key="7">
    <source>
        <dbReference type="EMBL" id="GAA0717961.1"/>
    </source>
</evidence>
<name>A0ABN1INS8_9GAMM</name>
<evidence type="ECO:0000259" key="5">
    <source>
        <dbReference type="Pfam" id="PF02775"/>
    </source>
</evidence>
<dbReference type="InterPro" id="IPR045229">
    <property type="entry name" value="TPP_enz"/>
</dbReference>
<dbReference type="Pfam" id="PF02775">
    <property type="entry name" value="TPP_enzyme_C"/>
    <property type="match status" value="1"/>
</dbReference>
<evidence type="ECO:0000259" key="4">
    <source>
        <dbReference type="Pfam" id="PF00205"/>
    </source>
</evidence>
<dbReference type="Gene3D" id="3.40.50.1220">
    <property type="entry name" value="TPP-binding domain"/>
    <property type="match status" value="1"/>
</dbReference>
<keyword evidence="2 3" id="KW-0786">Thiamine pyrophosphate</keyword>